<evidence type="ECO:0000256" key="2">
    <source>
        <dbReference type="ARBA" id="ARBA00006555"/>
    </source>
</evidence>
<comment type="function">
    <text evidence="10">Interacts with outer membrane receptor proteins that carry out high-affinity binding and energy dependent uptake into the periplasmic space of specific substrates. It could act to transduce energy from the cytoplasmic membrane to specific energy-requiring processes in the outer membrane, resulting in the release into the periplasm of ligands bound by these outer membrane proteins.</text>
</comment>
<dbReference type="InterPro" id="IPR003538">
    <property type="entry name" value="TonB"/>
</dbReference>
<evidence type="ECO:0000256" key="5">
    <source>
        <dbReference type="ARBA" id="ARBA00022519"/>
    </source>
</evidence>
<keyword evidence="9" id="KW-0472">Membrane</keyword>
<keyword evidence="6" id="KW-0812">Transmembrane</keyword>
<dbReference type="EMBL" id="CP134145">
    <property type="protein sequence ID" value="WNC70956.1"/>
    <property type="molecule type" value="Genomic_DNA"/>
</dbReference>
<evidence type="ECO:0000256" key="3">
    <source>
        <dbReference type="ARBA" id="ARBA00022448"/>
    </source>
</evidence>
<keyword evidence="10" id="KW-0735">Signal-anchor</keyword>
<evidence type="ECO:0000256" key="4">
    <source>
        <dbReference type="ARBA" id="ARBA00022475"/>
    </source>
</evidence>
<dbReference type="RefSeq" id="WP_348390091.1">
    <property type="nucleotide sequence ID" value="NZ_CP134145.1"/>
</dbReference>
<evidence type="ECO:0000313" key="12">
    <source>
        <dbReference type="EMBL" id="WNC70956.1"/>
    </source>
</evidence>
<comment type="similarity">
    <text evidence="2 10">Belongs to the TonB family.</text>
</comment>
<keyword evidence="3 10" id="KW-0813">Transport</keyword>
<evidence type="ECO:0000256" key="10">
    <source>
        <dbReference type="RuleBase" id="RU362123"/>
    </source>
</evidence>
<dbReference type="Gene3D" id="3.30.1150.10">
    <property type="match status" value="1"/>
</dbReference>
<dbReference type="PANTHER" id="PTHR33446">
    <property type="entry name" value="PROTEIN TONB-RELATED"/>
    <property type="match status" value="1"/>
</dbReference>
<evidence type="ECO:0000259" key="11">
    <source>
        <dbReference type="PROSITE" id="PS52015"/>
    </source>
</evidence>
<evidence type="ECO:0000256" key="8">
    <source>
        <dbReference type="ARBA" id="ARBA00022989"/>
    </source>
</evidence>
<dbReference type="InterPro" id="IPR037682">
    <property type="entry name" value="TonB_C"/>
</dbReference>
<keyword evidence="7 10" id="KW-0653">Protein transport</keyword>
<proteinExistence type="inferred from homology"/>
<reference evidence="13" key="1">
    <citation type="submission" date="2023-09" db="EMBL/GenBank/DDBJ databases">
        <authorList>
            <person name="Li S."/>
            <person name="Li X."/>
            <person name="Zhang C."/>
            <person name="Zhao Z."/>
        </authorList>
    </citation>
    <scope>NUCLEOTIDE SEQUENCE [LARGE SCALE GENOMIC DNA]</scope>
    <source>
        <strain evidence="13">SQ149</strain>
    </source>
</reference>
<evidence type="ECO:0000256" key="6">
    <source>
        <dbReference type="ARBA" id="ARBA00022692"/>
    </source>
</evidence>
<evidence type="ECO:0000256" key="7">
    <source>
        <dbReference type="ARBA" id="ARBA00022927"/>
    </source>
</evidence>
<evidence type="ECO:0000313" key="13">
    <source>
        <dbReference type="Proteomes" id="UP001258994"/>
    </source>
</evidence>
<evidence type="ECO:0000256" key="1">
    <source>
        <dbReference type="ARBA" id="ARBA00004383"/>
    </source>
</evidence>
<dbReference type="PRINTS" id="PR01374">
    <property type="entry name" value="TONBPROTEIN"/>
</dbReference>
<keyword evidence="5 10" id="KW-0997">Cell inner membrane</keyword>
<dbReference type="InterPro" id="IPR006260">
    <property type="entry name" value="TonB/TolA_C"/>
</dbReference>
<keyword evidence="13" id="KW-1185">Reference proteome</keyword>
<name>A0ABY9TRA3_9GAMM</name>
<gene>
    <name evidence="12" type="ORF">RGQ13_12530</name>
</gene>
<dbReference type="NCBIfam" id="TIGR01352">
    <property type="entry name" value="tonB_Cterm"/>
    <property type="match status" value="1"/>
</dbReference>
<dbReference type="Proteomes" id="UP001258994">
    <property type="component" value="Chromosome"/>
</dbReference>
<dbReference type="Pfam" id="PF03544">
    <property type="entry name" value="TonB_C"/>
    <property type="match status" value="1"/>
</dbReference>
<evidence type="ECO:0000256" key="9">
    <source>
        <dbReference type="ARBA" id="ARBA00023136"/>
    </source>
</evidence>
<dbReference type="InterPro" id="IPR051045">
    <property type="entry name" value="TonB-dependent_transducer"/>
</dbReference>
<comment type="subcellular location">
    <subcellularLocation>
        <location evidence="1 10">Cell inner membrane</location>
        <topology evidence="1 10">Single-pass membrane protein</topology>
        <orientation evidence="1 10">Periplasmic side</orientation>
    </subcellularLocation>
</comment>
<dbReference type="PANTHER" id="PTHR33446:SF14">
    <property type="entry name" value="PROTEIN TONB"/>
    <property type="match status" value="1"/>
</dbReference>
<accession>A0ABY9TRA3</accession>
<keyword evidence="4 10" id="KW-1003">Cell membrane</keyword>
<keyword evidence="8" id="KW-1133">Transmembrane helix</keyword>
<protein>
    <recommendedName>
        <fullName evidence="10">Protein TonB</fullName>
    </recommendedName>
</protein>
<dbReference type="SUPFAM" id="SSF74653">
    <property type="entry name" value="TolA/TonB C-terminal domain"/>
    <property type="match status" value="1"/>
</dbReference>
<feature type="domain" description="TonB C-terminal" evidence="11">
    <location>
        <begin position="110"/>
        <end position="201"/>
    </location>
</feature>
<dbReference type="PROSITE" id="PS52015">
    <property type="entry name" value="TONB_CTD"/>
    <property type="match status" value="1"/>
</dbReference>
<organism evidence="12 13">
    <name type="scientific">Thalassotalea psychrophila</name>
    <dbReference type="NCBI Taxonomy" id="3065647"/>
    <lineage>
        <taxon>Bacteria</taxon>
        <taxon>Pseudomonadati</taxon>
        <taxon>Pseudomonadota</taxon>
        <taxon>Gammaproteobacteria</taxon>
        <taxon>Alteromonadales</taxon>
        <taxon>Colwelliaceae</taxon>
        <taxon>Thalassotalea</taxon>
    </lineage>
</organism>
<sequence>MKFIIPIILGGLISFALFALMASLVATEDVYLESVDESPIIKIISLPKETKVARRHRILDPPPEPKAKPSGHIKMTELESNQTIVPSKVDLPNIEIDSNLADQEFTVGIIKDSDAIPIYRSLPRYPLAAAREKIKGWVKLSFSINRFGKVENIAIIDSDPKVIFDQAAIDALQHWKYKAKLEKGKTVHQEYLSVRIDFGNN</sequence>